<protein>
    <recommendedName>
        <fullName evidence="4">Energy transducer TonB</fullName>
    </recommendedName>
</protein>
<keyword evidence="1" id="KW-0472">Membrane</keyword>
<proteinExistence type="predicted"/>
<gene>
    <name evidence="2" type="ORF">K1W68_08035</name>
</gene>
<evidence type="ECO:0000313" key="2">
    <source>
        <dbReference type="EMBL" id="MCJ8353936.1"/>
    </source>
</evidence>
<dbReference type="EMBL" id="JAIBCX010000017">
    <property type="protein sequence ID" value="MCJ8353936.1"/>
    <property type="molecule type" value="Genomic_DNA"/>
</dbReference>
<feature type="transmembrane region" description="Helical" evidence="1">
    <location>
        <begin position="38"/>
        <end position="60"/>
    </location>
</feature>
<evidence type="ECO:0008006" key="4">
    <source>
        <dbReference type="Google" id="ProtNLM"/>
    </source>
</evidence>
<keyword evidence="1" id="KW-0812">Transmembrane</keyword>
<accession>A0AAW5ET14</accession>
<reference evidence="2" key="2">
    <citation type="submission" date="2022-03" db="EMBL/GenBank/DDBJ databases">
        <authorList>
            <person name="Ryngajllo M."/>
            <person name="Jacek P."/>
            <person name="Kubiak K."/>
        </authorList>
    </citation>
    <scope>NUCLEOTIDE SEQUENCE</scope>
    <source>
        <strain evidence="2">SI1</strain>
    </source>
</reference>
<evidence type="ECO:0000256" key="1">
    <source>
        <dbReference type="SAM" id="Phobius"/>
    </source>
</evidence>
<organism evidence="2 3">
    <name type="scientific">Novacetimonas hansenii</name>
    <name type="common">Komagataeibacter hansenii</name>
    <dbReference type="NCBI Taxonomy" id="436"/>
    <lineage>
        <taxon>Bacteria</taxon>
        <taxon>Pseudomonadati</taxon>
        <taxon>Pseudomonadota</taxon>
        <taxon>Alphaproteobacteria</taxon>
        <taxon>Acetobacterales</taxon>
        <taxon>Acetobacteraceae</taxon>
        <taxon>Novacetimonas</taxon>
    </lineage>
</organism>
<dbReference type="GeneID" id="61365848"/>
<keyword evidence="1" id="KW-1133">Transmembrane helix</keyword>
<reference evidence="2" key="1">
    <citation type="journal article" date="2021" name="Polymers (Basel)">
        <title>Highly Stretchable Bacterial Cellulose Produced by Komagataeibacter hansenii SI1.</title>
        <authorList>
            <person name="Cielecka I."/>
            <person name="Ryngajllo M."/>
            <person name="Maniukiewicz W."/>
            <person name="Bielecki S."/>
        </authorList>
    </citation>
    <scope>NUCLEOTIDE SEQUENCE</scope>
    <source>
        <strain evidence="2">SI1</strain>
    </source>
</reference>
<dbReference type="RefSeq" id="WP_081378632.1">
    <property type="nucleotide sequence ID" value="NZ_CALLXP010000004.1"/>
</dbReference>
<dbReference type="AlphaFoldDB" id="A0AAW5ET14"/>
<evidence type="ECO:0000313" key="3">
    <source>
        <dbReference type="Proteomes" id="UP001202887"/>
    </source>
</evidence>
<comment type="caution">
    <text evidence="2">The sequence shown here is derived from an EMBL/GenBank/DDBJ whole genome shotgun (WGS) entry which is preliminary data.</text>
</comment>
<dbReference type="Proteomes" id="UP001202887">
    <property type="component" value="Unassembled WGS sequence"/>
</dbReference>
<name>A0AAW5ET14_NOVHA</name>
<sequence length="127" mass="13932">MPRSVGRAGTRWHAMARVWDKGGSGMDYVRLQRRQTPFARVIAGVAVLHVVAVGIFAYGLHPKSWNMFPAPPRAQLIPLRIVRDAPSFLPAAVPPHGPVLSIPVVPRIAPPDIARMLHGPDHPVHEK</sequence>